<dbReference type="RefSeq" id="WP_124926140.1">
    <property type="nucleotide sequence ID" value="NZ_BMOH01000004.1"/>
</dbReference>
<dbReference type="OrthoDB" id="340106at2"/>
<dbReference type="InterPro" id="IPR009758">
    <property type="entry name" value="DUF1326"/>
</dbReference>
<dbReference type="AlphaFoldDB" id="A0A3P1SSZ9"/>
<comment type="caution">
    <text evidence="1">The sequence shown here is derived from an EMBL/GenBank/DDBJ whole genome shotgun (WGS) entry which is preliminary data.</text>
</comment>
<name>A0A3P1SSZ9_9GAMM</name>
<organism evidence="1 2">
    <name type="scientific">Amphritea balenae</name>
    <dbReference type="NCBI Taxonomy" id="452629"/>
    <lineage>
        <taxon>Bacteria</taxon>
        <taxon>Pseudomonadati</taxon>
        <taxon>Pseudomonadota</taxon>
        <taxon>Gammaproteobacteria</taxon>
        <taxon>Oceanospirillales</taxon>
        <taxon>Oceanospirillaceae</taxon>
        <taxon>Amphritea</taxon>
    </lineage>
</organism>
<sequence>MKNFWNMDGHYLESCSCKGACPCLLLGSPTEGSCTALVGWHISKGQFGDTTLDGLNVVVALRSPGDMADGNWKVVLYIDQAADENQRSALMGVFGGECGGHPAVLASFIGEVLGVEYLPIRYQANDGYRHFGVGVVAETSIDAMEGQNGNYVSIHNHPLAVAPGEELIVAKSRSLRHDAYGLNFELDGRMAFYSSFSYTSD</sequence>
<protein>
    <submittedName>
        <fullName evidence="1">DUF1326 domain-containing protein</fullName>
    </submittedName>
</protein>
<accession>A0A3P1SSZ9</accession>
<reference evidence="1 2" key="1">
    <citation type="submission" date="2018-11" db="EMBL/GenBank/DDBJ databases">
        <title>The draft genome sequence of Amphritea balenae JAMM 1525T.</title>
        <authorList>
            <person name="Fang Z."/>
            <person name="Zhang Y."/>
            <person name="Han X."/>
        </authorList>
    </citation>
    <scope>NUCLEOTIDE SEQUENCE [LARGE SCALE GENOMIC DNA]</scope>
    <source>
        <strain evidence="1 2">JAMM 1525</strain>
    </source>
</reference>
<gene>
    <name evidence="1" type="ORF">EHS89_10690</name>
</gene>
<evidence type="ECO:0000313" key="1">
    <source>
        <dbReference type="EMBL" id="RRC99302.1"/>
    </source>
</evidence>
<dbReference type="Pfam" id="PF07040">
    <property type="entry name" value="DUF1326"/>
    <property type="match status" value="1"/>
</dbReference>
<proteinExistence type="predicted"/>
<keyword evidence="2" id="KW-1185">Reference proteome</keyword>
<dbReference type="EMBL" id="RQXV01000005">
    <property type="protein sequence ID" value="RRC99302.1"/>
    <property type="molecule type" value="Genomic_DNA"/>
</dbReference>
<evidence type="ECO:0000313" key="2">
    <source>
        <dbReference type="Proteomes" id="UP000267535"/>
    </source>
</evidence>
<dbReference type="Proteomes" id="UP000267535">
    <property type="component" value="Unassembled WGS sequence"/>
</dbReference>